<accession>A0A9W8CDQ5</accession>
<feature type="region of interest" description="Disordered" evidence="1">
    <location>
        <begin position="1"/>
        <end position="39"/>
    </location>
</feature>
<feature type="compositionally biased region" description="Low complexity" evidence="1">
    <location>
        <begin position="19"/>
        <end position="29"/>
    </location>
</feature>
<name>A0A9W8CDQ5_9POAL</name>
<protein>
    <submittedName>
        <fullName evidence="2">Uncharacterized protein</fullName>
    </submittedName>
</protein>
<keyword evidence="3" id="KW-1185">Reference proteome</keyword>
<sequence>MQTLTQSIPISSISSNWQPPASASSPSVPHDLGHGRPLSRLLGRAPDLRARERNPAHILHLGCATDLVDELRVADGLDTVSGGRPADDVHAIGEREVQRRAPGEELQQNDAVALHVALGAVPGGVLQKASPQQSVSDFCRLPEIINGAERSLLDHFHAQIPPPPPPPIITFPGIF</sequence>
<evidence type="ECO:0000256" key="1">
    <source>
        <dbReference type="SAM" id="MobiDB-lite"/>
    </source>
</evidence>
<evidence type="ECO:0000313" key="3">
    <source>
        <dbReference type="Proteomes" id="UP001164776"/>
    </source>
</evidence>
<dbReference type="EMBL" id="MU629836">
    <property type="protein sequence ID" value="KAJ1255008.1"/>
    <property type="molecule type" value="Genomic_DNA"/>
</dbReference>
<comment type="caution">
    <text evidence="2">The sequence shown here is derived from an EMBL/GenBank/DDBJ whole genome shotgun (WGS) entry which is preliminary data.</text>
</comment>
<dbReference type="AlphaFoldDB" id="A0A9W8CDQ5"/>
<organism evidence="2 3">
    <name type="scientific">Paspalum vaginatum</name>
    <name type="common">seashore paspalum</name>
    <dbReference type="NCBI Taxonomy" id="158149"/>
    <lineage>
        <taxon>Eukaryota</taxon>
        <taxon>Viridiplantae</taxon>
        <taxon>Streptophyta</taxon>
        <taxon>Embryophyta</taxon>
        <taxon>Tracheophyta</taxon>
        <taxon>Spermatophyta</taxon>
        <taxon>Magnoliopsida</taxon>
        <taxon>Liliopsida</taxon>
        <taxon>Poales</taxon>
        <taxon>Poaceae</taxon>
        <taxon>PACMAD clade</taxon>
        <taxon>Panicoideae</taxon>
        <taxon>Andropogonodae</taxon>
        <taxon>Paspaleae</taxon>
        <taxon>Paspalinae</taxon>
        <taxon>Paspalum</taxon>
    </lineage>
</organism>
<evidence type="ECO:0000313" key="2">
    <source>
        <dbReference type="EMBL" id="KAJ1255008.1"/>
    </source>
</evidence>
<dbReference type="Proteomes" id="UP001164776">
    <property type="component" value="Unassembled WGS sequence"/>
</dbReference>
<feature type="compositionally biased region" description="Polar residues" evidence="1">
    <location>
        <begin position="1"/>
        <end position="18"/>
    </location>
</feature>
<gene>
    <name evidence="2" type="ORF">BS78_K298700</name>
</gene>
<reference evidence="2 3" key="1">
    <citation type="submission" date="2022-10" db="EMBL/GenBank/DDBJ databases">
        <title>WGS assembly of Paspalum vaginatum 540-79.</title>
        <authorList>
            <person name="Sun G."/>
            <person name="Wase N."/>
            <person name="Shu S."/>
            <person name="Jenkins J."/>
            <person name="Zhou B."/>
            <person name="Torres-Rodriguez J."/>
            <person name="Chen C."/>
            <person name="Sandor L."/>
            <person name="Plott C."/>
            <person name="Yoshinga Y."/>
            <person name="Daum C."/>
            <person name="Qi P."/>
            <person name="Barry K."/>
            <person name="Lipzen A."/>
            <person name="Berry L."/>
            <person name="Pedersen C."/>
            <person name="Gottilla T."/>
            <person name="Foltz A."/>
            <person name="Yu H."/>
            <person name="O'Malley R."/>
            <person name="Zhang C."/>
            <person name="Devos K."/>
            <person name="Sigmon B."/>
            <person name="Yu B."/>
            <person name="Obata T."/>
            <person name="Schmutz J."/>
            <person name="Schnable J."/>
        </authorList>
    </citation>
    <scope>NUCLEOTIDE SEQUENCE [LARGE SCALE GENOMIC DNA]</scope>
    <source>
        <strain evidence="3">cv. 540-79</strain>
    </source>
</reference>
<proteinExistence type="predicted"/>